<name>A0A9P9IJD4_9PLEO</name>
<comment type="function">
    <text evidence="11">Required for proper folding and/or the stability of a subset of proteins in the endoplasmic reticulum. Component of glycosylphosphatidylinositol-mannosyltransferase 1 which transfers the first of the 4 mannoses in the GPI-anchor precursors during GPI-anchor biosynthesis. Probably acts by stabilizing the mannosyltransferase GPI14.</text>
</comment>
<comment type="similarity">
    <text evidence="3 11">Belongs to the PIGX family.</text>
</comment>
<dbReference type="GO" id="GO:0000030">
    <property type="term" value="F:mannosyltransferase activity"/>
    <property type="evidence" value="ECO:0007669"/>
    <property type="project" value="TreeGrafter"/>
</dbReference>
<evidence type="ECO:0000256" key="2">
    <source>
        <dbReference type="ARBA" id="ARBA00004687"/>
    </source>
</evidence>
<evidence type="ECO:0000256" key="7">
    <source>
        <dbReference type="ARBA" id="ARBA00022824"/>
    </source>
</evidence>
<evidence type="ECO:0000256" key="4">
    <source>
        <dbReference type="ARBA" id="ARBA00020410"/>
    </source>
</evidence>
<proteinExistence type="inferred from homology"/>
<sequence>MKQRITYIVPNPDDYNPETIEVTSNSFTLQNVKAVKEHRITFGLSELPTEVYNIKSHSFSRVPSRHQSILLTTTQLRKALEQWHELHIRWATDQPYKTIPPFTSRISPGLHVFFTPQKSQQSDDPLCTLLTTIFGPIPKCTTPSESFTKLPTLSERFTHSASSQFYALVPSLTHLVQHLQSQLCAPTSPACKIGAQSLLTASSLDIDYDAISHALVVNAFWSEAPGKEGWSETVLQSKKKETVEIGVLNRERNTDPEDLQFAGFLVVLGVDGKPKPTLFQAPARHYPLPLSSSSPSLQTYTTTFRHPTGLHPTLLLTLSPSTLSPPDATCKLHAHLTLPSHLFIDKYQFSDPLFLSSHHLASLRSLSGATDLEAPDWTVAQWGSAALFEIAVPEDADEEPRGKVTAGFNVSIPLHLRYMPAANSSHTRVPLPWPVIFWACRAEDGTKMNVNPFDRVHLGYEGLFGPRTRFMHVSPKVEEGRELVEYVDVPVLDLRKAAWVEWGTVGTVVLAFLGLCWVLFRPLGRREEEEAKSGKNEKDGKKKQ</sequence>
<evidence type="ECO:0000256" key="10">
    <source>
        <dbReference type="ARBA" id="ARBA00023180"/>
    </source>
</evidence>
<comment type="caution">
    <text evidence="12">The sequence shown here is derived from an EMBL/GenBank/DDBJ whole genome shotgun (WGS) entry which is preliminary data.</text>
</comment>
<protein>
    <recommendedName>
        <fullName evidence="4 11">Protein PBN1</fullName>
    </recommendedName>
</protein>
<evidence type="ECO:0000256" key="3">
    <source>
        <dbReference type="ARBA" id="ARBA00010345"/>
    </source>
</evidence>
<dbReference type="GO" id="GO:0006506">
    <property type="term" value="P:GPI anchor biosynthetic process"/>
    <property type="evidence" value="ECO:0007669"/>
    <property type="project" value="UniProtKB-KW"/>
</dbReference>
<evidence type="ECO:0000256" key="6">
    <source>
        <dbReference type="ARBA" id="ARBA00022692"/>
    </source>
</evidence>
<keyword evidence="7 11" id="KW-0256">Endoplasmic reticulum</keyword>
<keyword evidence="5 11" id="KW-0337">GPI-anchor biosynthesis</keyword>
<evidence type="ECO:0000256" key="11">
    <source>
        <dbReference type="RuleBase" id="RU366056"/>
    </source>
</evidence>
<keyword evidence="6 11" id="KW-0812">Transmembrane</keyword>
<dbReference type="GO" id="GO:1990529">
    <property type="term" value="C:glycosylphosphatidylinositol-mannosyltransferase I complex"/>
    <property type="evidence" value="ECO:0007669"/>
    <property type="project" value="TreeGrafter"/>
</dbReference>
<evidence type="ECO:0000313" key="13">
    <source>
        <dbReference type="Proteomes" id="UP000700596"/>
    </source>
</evidence>
<comment type="subcellular location">
    <subcellularLocation>
        <location evidence="11">Endoplasmic reticulum membrane</location>
        <topology evidence="11">Single-pass membrane protein</topology>
    </subcellularLocation>
    <subcellularLocation>
        <location evidence="1">Endoplasmic reticulum membrane</location>
        <topology evidence="1">Single-pass type III membrane protein</topology>
    </subcellularLocation>
</comment>
<accession>A0A9P9IJD4</accession>
<dbReference type="Pfam" id="PF08320">
    <property type="entry name" value="PIG-X"/>
    <property type="match status" value="1"/>
</dbReference>
<evidence type="ECO:0000256" key="1">
    <source>
        <dbReference type="ARBA" id="ARBA00004643"/>
    </source>
</evidence>
<dbReference type="InterPro" id="IPR042322">
    <property type="entry name" value="Pbn1"/>
</dbReference>
<evidence type="ECO:0000256" key="5">
    <source>
        <dbReference type="ARBA" id="ARBA00022502"/>
    </source>
</evidence>
<dbReference type="Proteomes" id="UP000700596">
    <property type="component" value="Unassembled WGS sequence"/>
</dbReference>
<keyword evidence="13" id="KW-1185">Reference proteome</keyword>
<gene>
    <name evidence="12" type="ORF">B0J11DRAFT_338463</name>
</gene>
<dbReference type="GO" id="GO:0005789">
    <property type="term" value="C:endoplasmic reticulum membrane"/>
    <property type="evidence" value="ECO:0007669"/>
    <property type="project" value="UniProtKB-SubCell"/>
</dbReference>
<comment type="pathway">
    <text evidence="2 11">Glycolipid biosynthesis; glycosylphosphatidylinositol-anchor biosynthesis.</text>
</comment>
<dbReference type="OrthoDB" id="5546453at2759"/>
<dbReference type="EMBL" id="JAGMWT010000009">
    <property type="protein sequence ID" value="KAH7122417.1"/>
    <property type="molecule type" value="Genomic_DNA"/>
</dbReference>
<dbReference type="PANTHER" id="PTHR28533:SF1">
    <property type="entry name" value="PROTEIN PBN1"/>
    <property type="match status" value="1"/>
</dbReference>
<dbReference type="SMART" id="SM00780">
    <property type="entry name" value="PIG-X"/>
    <property type="match status" value="1"/>
</dbReference>
<evidence type="ECO:0000256" key="9">
    <source>
        <dbReference type="ARBA" id="ARBA00023136"/>
    </source>
</evidence>
<evidence type="ECO:0000256" key="8">
    <source>
        <dbReference type="ARBA" id="ARBA00022989"/>
    </source>
</evidence>
<keyword evidence="9 11" id="KW-0472">Membrane</keyword>
<dbReference type="PANTHER" id="PTHR28533">
    <property type="entry name" value="PROTEIN PBN1"/>
    <property type="match status" value="1"/>
</dbReference>
<feature type="transmembrane region" description="Helical" evidence="11">
    <location>
        <begin position="499"/>
        <end position="520"/>
    </location>
</feature>
<dbReference type="AlphaFoldDB" id="A0A9P9IJD4"/>
<keyword evidence="8 11" id="KW-1133">Transmembrane helix</keyword>
<dbReference type="InterPro" id="IPR013233">
    <property type="entry name" value="PIG-X/PBN1"/>
</dbReference>
<reference evidence="12" key="1">
    <citation type="journal article" date="2021" name="Nat. Commun.">
        <title>Genetic determinants of endophytism in the Arabidopsis root mycobiome.</title>
        <authorList>
            <person name="Mesny F."/>
            <person name="Miyauchi S."/>
            <person name="Thiergart T."/>
            <person name="Pickel B."/>
            <person name="Atanasova L."/>
            <person name="Karlsson M."/>
            <person name="Huettel B."/>
            <person name="Barry K.W."/>
            <person name="Haridas S."/>
            <person name="Chen C."/>
            <person name="Bauer D."/>
            <person name="Andreopoulos W."/>
            <person name="Pangilinan J."/>
            <person name="LaButti K."/>
            <person name="Riley R."/>
            <person name="Lipzen A."/>
            <person name="Clum A."/>
            <person name="Drula E."/>
            <person name="Henrissat B."/>
            <person name="Kohler A."/>
            <person name="Grigoriev I.V."/>
            <person name="Martin F.M."/>
            <person name="Hacquard S."/>
        </authorList>
    </citation>
    <scope>NUCLEOTIDE SEQUENCE</scope>
    <source>
        <strain evidence="12">MPI-CAGE-CH-0243</strain>
    </source>
</reference>
<keyword evidence="10" id="KW-0325">Glycoprotein</keyword>
<organism evidence="12 13">
    <name type="scientific">Dendryphion nanum</name>
    <dbReference type="NCBI Taxonomy" id="256645"/>
    <lineage>
        <taxon>Eukaryota</taxon>
        <taxon>Fungi</taxon>
        <taxon>Dikarya</taxon>
        <taxon>Ascomycota</taxon>
        <taxon>Pezizomycotina</taxon>
        <taxon>Dothideomycetes</taxon>
        <taxon>Pleosporomycetidae</taxon>
        <taxon>Pleosporales</taxon>
        <taxon>Torulaceae</taxon>
        <taxon>Dendryphion</taxon>
    </lineage>
</organism>
<evidence type="ECO:0000313" key="12">
    <source>
        <dbReference type="EMBL" id="KAH7122417.1"/>
    </source>
</evidence>